<dbReference type="InterPro" id="IPR018130">
    <property type="entry name" value="Ribosomal_uS2_CS"/>
</dbReference>
<dbReference type="AlphaFoldDB" id="A0A380MLS4"/>
<dbReference type="PRINTS" id="PR00395">
    <property type="entry name" value="RIBOSOMALS2"/>
</dbReference>
<dbReference type="Proteomes" id="UP000254601">
    <property type="component" value="Unassembled WGS sequence"/>
</dbReference>
<dbReference type="Gene3D" id="3.40.50.10490">
    <property type="entry name" value="Glucose-6-phosphate isomerase like protein, domain 1"/>
    <property type="match status" value="1"/>
</dbReference>
<dbReference type="CDD" id="cd01425">
    <property type="entry name" value="RPS2"/>
    <property type="match status" value="1"/>
</dbReference>
<keyword evidence="8" id="KW-1185">Reference proteome</keyword>
<dbReference type="GO" id="GO:0006412">
    <property type="term" value="P:translation"/>
    <property type="evidence" value="ECO:0007669"/>
    <property type="project" value="UniProtKB-UniRule"/>
</dbReference>
<dbReference type="GO" id="GO:0003735">
    <property type="term" value="F:structural constituent of ribosome"/>
    <property type="evidence" value="ECO:0007669"/>
    <property type="project" value="InterPro"/>
</dbReference>
<evidence type="ECO:0000256" key="6">
    <source>
        <dbReference type="RuleBase" id="RU003631"/>
    </source>
</evidence>
<dbReference type="GO" id="GO:0022627">
    <property type="term" value="C:cytosolic small ribosomal subunit"/>
    <property type="evidence" value="ECO:0007669"/>
    <property type="project" value="TreeGrafter"/>
</dbReference>
<dbReference type="InterPro" id="IPR023591">
    <property type="entry name" value="Ribosomal_uS2_flav_dom_sf"/>
</dbReference>
<dbReference type="NCBIfam" id="TIGR01011">
    <property type="entry name" value="rpsB_bact"/>
    <property type="match status" value="1"/>
</dbReference>
<dbReference type="FunFam" id="1.10.287.610:FF:000001">
    <property type="entry name" value="30S ribosomal protein S2"/>
    <property type="match status" value="1"/>
</dbReference>
<comment type="similarity">
    <text evidence="1 5 6">Belongs to the universal ribosomal protein uS2 family.</text>
</comment>
<evidence type="ECO:0000256" key="5">
    <source>
        <dbReference type="HAMAP-Rule" id="MF_00291"/>
    </source>
</evidence>
<organism evidence="7 8">
    <name type="scientific">Suttonella ornithocola</name>
    <dbReference type="NCBI Taxonomy" id="279832"/>
    <lineage>
        <taxon>Bacteria</taxon>
        <taxon>Pseudomonadati</taxon>
        <taxon>Pseudomonadota</taxon>
        <taxon>Gammaproteobacteria</taxon>
        <taxon>Cardiobacteriales</taxon>
        <taxon>Cardiobacteriaceae</taxon>
        <taxon>Suttonella</taxon>
    </lineage>
</organism>
<name>A0A380MLS4_9GAMM</name>
<reference evidence="7 8" key="1">
    <citation type="submission" date="2018-06" db="EMBL/GenBank/DDBJ databases">
        <authorList>
            <consortium name="Pathogen Informatics"/>
            <person name="Doyle S."/>
        </authorList>
    </citation>
    <scope>NUCLEOTIDE SEQUENCE [LARGE SCALE GENOMIC DNA]</scope>
    <source>
        <strain evidence="7 8">NCTC13337</strain>
    </source>
</reference>
<dbReference type="PROSITE" id="PS00962">
    <property type="entry name" value="RIBOSOMAL_S2_1"/>
    <property type="match status" value="1"/>
</dbReference>
<dbReference type="PANTHER" id="PTHR12534:SF0">
    <property type="entry name" value="SMALL RIBOSOMAL SUBUNIT PROTEIN US2M"/>
    <property type="match status" value="1"/>
</dbReference>
<dbReference type="SUPFAM" id="SSF52313">
    <property type="entry name" value="Ribosomal protein S2"/>
    <property type="match status" value="1"/>
</dbReference>
<dbReference type="HAMAP" id="MF_00291_B">
    <property type="entry name" value="Ribosomal_uS2_B"/>
    <property type="match status" value="1"/>
</dbReference>
<dbReference type="Gene3D" id="1.10.287.610">
    <property type="entry name" value="Helix hairpin bin"/>
    <property type="match status" value="1"/>
</dbReference>
<accession>A0A380MLS4</accession>
<dbReference type="Pfam" id="PF00318">
    <property type="entry name" value="Ribosomal_S2"/>
    <property type="match status" value="1"/>
</dbReference>
<proteinExistence type="inferred from homology"/>
<evidence type="ECO:0000256" key="3">
    <source>
        <dbReference type="ARBA" id="ARBA00023274"/>
    </source>
</evidence>
<evidence type="ECO:0000313" key="8">
    <source>
        <dbReference type="Proteomes" id="UP000254601"/>
    </source>
</evidence>
<dbReference type="EMBL" id="UHIC01000001">
    <property type="protein sequence ID" value="SUO93124.1"/>
    <property type="molecule type" value="Genomic_DNA"/>
</dbReference>
<protein>
    <recommendedName>
        <fullName evidence="4 5">Small ribosomal subunit protein uS2</fullName>
    </recommendedName>
</protein>
<dbReference type="OrthoDB" id="9808036at2"/>
<keyword evidence="2 5" id="KW-0689">Ribosomal protein</keyword>
<dbReference type="InterPro" id="IPR005706">
    <property type="entry name" value="Ribosomal_uS2_bac/mit/plastid"/>
</dbReference>
<evidence type="ECO:0000256" key="4">
    <source>
        <dbReference type="ARBA" id="ARBA00035256"/>
    </source>
</evidence>
<gene>
    <name evidence="5 7" type="primary">rpsB</name>
    <name evidence="7" type="ORF">NCTC13337_00068</name>
</gene>
<dbReference type="InterPro" id="IPR001865">
    <property type="entry name" value="Ribosomal_uS2"/>
</dbReference>
<evidence type="ECO:0000313" key="7">
    <source>
        <dbReference type="EMBL" id="SUO93124.1"/>
    </source>
</evidence>
<keyword evidence="3 5" id="KW-0687">Ribonucleoprotein</keyword>
<dbReference type="RefSeq" id="WP_072576208.1">
    <property type="nucleotide sequence ID" value="NZ_LWHB01000056.1"/>
</dbReference>
<dbReference type="PROSITE" id="PS00963">
    <property type="entry name" value="RIBOSOMAL_S2_2"/>
    <property type="match status" value="1"/>
</dbReference>
<dbReference type="PANTHER" id="PTHR12534">
    <property type="entry name" value="30S RIBOSOMAL PROTEIN S2 PROKARYOTIC AND ORGANELLAR"/>
    <property type="match status" value="1"/>
</dbReference>
<sequence length="266" mass="29344">MSKVSMRELFEAGAHFGHRTRFWNPKMAPYIYGKRGDIHIINLEQTVPMLNDALNFLGTVVANGGRVMFVGTKRSATESIEKAAKRCGMPYVNFRWLGGMMTNFKTIRQSIRRLEEIEKMSEDGTYEKLAKKEVIVLEREREKLARSLTGIRHMKQLPDVLFVIDVGHEHIAIQEARKLGIPVVGVVDTNGDIDGVDYIIPGNDDSVRAIRLYVEAIADAIEAAKASVTTGGGEDAAAALEEVVVEKEVAAEEAATPAEETAKDGE</sequence>
<evidence type="ECO:0000256" key="2">
    <source>
        <dbReference type="ARBA" id="ARBA00022980"/>
    </source>
</evidence>
<evidence type="ECO:0000256" key="1">
    <source>
        <dbReference type="ARBA" id="ARBA00006242"/>
    </source>
</evidence>